<evidence type="ECO:0000259" key="2">
    <source>
        <dbReference type="Pfam" id="PF13648"/>
    </source>
</evidence>
<evidence type="ECO:0000313" key="6">
    <source>
        <dbReference type="Proteomes" id="UP000284916"/>
    </source>
</evidence>
<evidence type="ECO:0000313" key="4">
    <source>
        <dbReference type="EMBL" id="RHL15808.1"/>
    </source>
</evidence>
<feature type="domain" description="Lipocalin-like" evidence="2">
    <location>
        <begin position="34"/>
        <end position="107"/>
    </location>
</feature>
<comment type="caution">
    <text evidence="4">The sequence shown here is derived from an EMBL/GenBank/DDBJ whole genome shotgun (WGS) entry which is preliminary data.</text>
</comment>
<dbReference type="Proteomes" id="UP000284361">
    <property type="component" value="Unassembled WGS sequence"/>
</dbReference>
<reference evidence="5 6" key="1">
    <citation type="submission" date="2018-08" db="EMBL/GenBank/DDBJ databases">
        <title>A genome reference for cultivated species of the human gut microbiota.</title>
        <authorList>
            <person name="Zou Y."/>
            <person name="Xue W."/>
            <person name="Luo G."/>
        </authorList>
    </citation>
    <scope>NUCLEOTIDE SEQUENCE [LARGE SCALE GENOMIC DNA]</scope>
    <source>
        <strain evidence="4 6">AF39-11</strain>
        <strain evidence="3 5">AM31-10</strain>
    </source>
</reference>
<feature type="signal peptide" evidence="1">
    <location>
        <begin position="1"/>
        <end position="22"/>
    </location>
</feature>
<dbReference type="Proteomes" id="UP000284916">
    <property type="component" value="Unassembled WGS sequence"/>
</dbReference>
<gene>
    <name evidence="4" type="ORF">DW035_07575</name>
    <name evidence="3" type="ORF">DW789_15775</name>
</gene>
<dbReference type="AlphaFoldDB" id="A0A415J6G6"/>
<feature type="chain" id="PRO_5036105796" description="Lipocalin-like domain-containing protein" evidence="1">
    <location>
        <begin position="23"/>
        <end position="128"/>
    </location>
</feature>
<evidence type="ECO:0000313" key="5">
    <source>
        <dbReference type="Proteomes" id="UP000284361"/>
    </source>
</evidence>
<dbReference type="EMBL" id="QROI01000009">
    <property type="protein sequence ID" value="RHL15808.1"/>
    <property type="molecule type" value="Genomic_DNA"/>
</dbReference>
<organism evidence="4 6">
    <name type="scientific">Phocaeicola plebeius</name>
    <dbReference type="NCBI Taxonomy" id="310297"/>
    <lineage>
        <taxon>Bacteria</taxon>
        <taxon>Pseudomonadati</taxon>
        <taxon>Bacteroidota</taxon>
        <taxon>Bacteroidia</taxon>
        <taxon>Bacteroidales</taxon>
        <taxon>Bacteroidaceae</taxon>
        <taxon>Phocaeicola</taxon>
    </lineage>
</organism>
<keyword evidence="1" id="KW-0732">Signal</keyword>
<dbReference type="PROSITE" id="PS51257">
    <property type="entry name" value="PROKAR_LIPOPROTEIN"/>
    <property type="match status" value="1"/>
</dbReference>
<protein>
    <recommendedName>
        <fullName evidence="2">Lipocalin-like domain-containing protein</fullName>
    </recommendedName>
</protein>
<proteinExistence type="predicted"/>
<evidence type="ECO:0000313" key="3">
    <source>
        <dbReference type="EMBL" id="RHD46586.1"/>
    </source>
</evidence>
<dbReference type="RefSeq" id="WP_118166305.1">
    <property type="nucleotide sequence ID" value="NZ_DBFVRS010000033.1"/>
</dbReference>
<dbReference type="InterPro" id="IPR024311">
    <property type="entry name" value="Lipocalin-like"/>
</dbReference>
<accession>A0A415J6G6</accession>
<dbReference type="Pfam" id="PF13648">
    <property type="entry name" value="Lipocalin_4"/>
    <property type="match status" value="1"/>
</dbReference>
<dbReference type="EMBL" id="QSJG01000064">
    <property type="protein sequence ID" value="RHD46586.1"/>
    <property type="molecule type" value="Genomic_DNA"/>
</dbReference>
<evidence type="ECO:0000256" key="1">
    <source>
        <dbReference type="SAM" id="SignalP"/>
    </source>
</evidence>
<name>A0A415J6G6_9BACT</name>
<sequence length="128" mass="14563">MKKLFGFMLLCATMFLSLSSCSDDDEVLVTTEQIIGTWDVIWAEQDGESLDVPEGYIYINLNEDGSYRTTMFDDYYIGTYKLEGNTVVGTTKDPITEYYKFTSLDGNNASIDYSNSVGDRYKFKAVKR</sequence>